<dbReference type="PANTHER" id="PTHR36455">
    <property type="match status" value="1"/>
</dbReference>
<evidence type="ECO:0008006" key="3">
    <source>
        <dbReference type="Google" id="ProtNLM"/>
    </source>
</evidence>
<comment type="caution">
    <text evidence="1">The sequence shown here is derived from an EMBL/GenBank/DDBJ whole genome shotgun (WGS) entry which is preliminary data.</text>
</comment>
<protein>
    <recommendedName>
        <fullName evidence="3">Mobile element protein</fullName>
    </recommendedName>
</protein>
<sequence length="64" mass="7323">MEADPFSGGVFVFRKCARTAIKILVYDGQGFWLCQKRLSSRRFAFWPDGTALTQDSRPARCRCC</sequence>
<dbReference type="PANTHER" id="PTHR36455:SF1">
    <property type="entry name" value="BLR8292 PROTEIN"/>
    <property type="match status" value="1"/>
</dbReference>
<accession>A0A369XRM7</accession>
<proteinExistence type="predicted"/>
<dbReference type="EMBL" id="QPGA01000007">
    <property type="protein sequence ID" value="RDE51422.1"/>
    <property type="molecule type" value="Genomic_DNA"/>
</dbReference>
<reference evidence="1 2" key="1">
    <citation type="submission" date="2018-05" db="EMBL/GenBank/DDBJ databases">
        <title>Integrated omic analyses show evidence that a Ca. Accumulibacter phosphatis strain performs denitrification under micro-aerobic conditions.</title>
        <authorList>
            <person name="Camejo P.Y."/>
            <person name="Katherine M.D."/>
            <person name="Daniel N.R."/>
        </authorList>
    </citation>
    <scope>NUCLEOTIDE SEQUENCE [LARGE SCALE GENOMIC DNA]</scope>
    <source>
        <strain evidence="1">UW-LDO-IC</strain>
    </source>
</reference>
<organism evidence="1 2">
    <name type="scientific">Candidatus Accumulibacter meliphilus</name>
    <dbReference type="NCBI Taxonomy" id="2211374"/>
    <lineage>
        <taxon>Bacteria</taxon>
        <taxon>Pseudomonadati</taxon>
        <taxon>Pseudomonadota</taxon>
        <taxon>Betaproteobacteria</taxon>
        <taxon>Candidatus Accumulibacter</taxon>
    </lineage>
</organism>
<evidence type="ECO:0000313" key="2">
    <source>
        <dbReference type="Proteomes" id="UP000253831"/>
    </source>
</evidence>
<dbReference type="InterPro" id="IPR008878">
    <property type="entry name" value="Transposase_IS66_Orf2"/>
</dbReference>
<gene>
    <name evidence="1" type="ORF">DVS81_05700</name>
</gene>
<dbReference type="Pfam" id="PF05717">
    <property type="entry name" value="TnpB_IS66"/>
    <property type="match status" value="1"/>
</dbReference>
<dbReference type="AlphaFoldDB" id="A0A369XRM7"/>
<evidence type="ECO:0000313" key="1">
    <source>
        <dbReference type="EMBL" id="RDE51422.1"/>
    </source>
</evidence>
<name>A0A369XRM7_9PROT</name>
<dbReference type="Proteomes" id="UP000253831">
    <property type="component" value="Unassembled WGS sequence"/>
</dbReference>
<dbReference type="NCBIfam" id="NF033819">
    <property type="entry name" value="IS66_TnpB"/>
    <property type="match status" value="1"/>
</dbReference>